<gene>
    <name evidence="1" type="ORF">PaMx11_15</name>
</gene>
<dbReference type="Pfam" id="PF17236">
    <property type="entry name" value="SU10_MCP"/>
    <property type="match status" value="1"/>
</dbReference>
<dbReference type="NCBIfam" id="NF045672">
    <property type="entry name" value="MCP_gp7_epsi_15"/>
    <property type="match status" value="1"/>
</dbReference>
<organismHost>
    <name type="scientific">Pseudomonas aeruginosa</name>
    <dbReference type="NCBI Taxonomy" id="287"/>
</organismHost>
<dbReference type="GeneID" id="26623493"/>
<proteinExistence type="predicted"/>
<dbReference type="EMBL" id="JQ067087">
    <property type="protein sequence ID" value="ALH23689.1"/>
    <property type="molecule type" value="Genomic_DNA"/>
</dbReference>
<dbReference type="InterPro" id="IPR048813">
    <property type="entry name" value="GP7-like"/>
</dbReference>
<protein>
    <submittedName>
        <fullName evidence="1">Major head protein</fullName>
    </submittedName>
</protein>
<dbReference type="OrthoDB" id="6781at10239"/>
<accession>A0A0S0N8I6</accession>
<keyword evidence="2" id="KW-1185">Reference proteome</keyword>
<evidence type="ECO:0000313" key="1">
    <source>
        <dbReference type="EMBL" id="ALH23689.1"/>
    </source>
</evidence>
<dbReference type="KEGG" id="vg:26623493"/>
<organism evidence="1 2">
    <name type="scientific">Pseudomonas phage PaMx11</name>
    <dbReference type="NCBI Taxonomy" id="1175657"/>
    <lineage>
        <taxon>Viruses</taxon>
        <taxon>Duplodnaviria</taxon>
        <taxon>Heunggongvirae</taxon>
        <taxon>Uroviricota</taxon>
        <taxon>Caudoviricetes</taxon>
        <taxon>Mesyanzhinovviridae</taxon>
        <taxon>Bradleyvirinae</taxon>
        <taxon>Abidjanvirus</taxon>
        <taxon>Abidjanvirus PaMx11</taxon>
        <taxon>Pseudomonas virus PaMx11</taxon>
    </lineage>
</organism>
<sequence length="306" mass="32052">MASVTLVESAKLALDDLVAGVIENVITVNRMYEMIPFDGIAGNALAYNRENVLGDVQVAGVDATITAKAPATFTKVTSELTTIIGDAEVNGLIQATRSSDGNDQTAIQVASKAKSCGRKFQDMLINGTGANDQFEGLINLVAAGQTLDNGTNGAALSFEKLDELMDTVTDKDGEVDYLTMHARSLRSFNALLRGLGGASIGDVVTLPSGAEVPAYRGVPIFRNDFIPVNQTVGTSTNCTTVFAGTFDDGSRTHGIAGLTAEEAAGIQIEDVGASETKDNYITRVKWYCGLALFSEKGLAALPGVTN</sequence>
<dbReference type="InterPro" id="IPR035198">
    <property type="entry name" value="SU10_MCP"/>
</dbReference>
<dbReference type="Proteomes" id="UP000204009">
    <property type="component" value="Segment"/>
</dbReference>
<dbReference type="RefSeq" id="YP_009196268.1">
    <property type="nucleotide sequence ID" value="NC_028770.1"/>
</dbReference>
<reference evidence="1 2" key="1">
    <citation type="journal article" date="2012" name="Appl. Environ. Microbiol.">
        <title>High Diversity and Novel Species of Pseudomonas aeruginosa Bacteriophages.</title>
        <authorList>
            <person name="Sepulveda-Robles O."/>
            <person name="Kameyama L."/>
            <person name="Guarneros G."/>
        </authorList>
    </citation>
    <scope>NUCLEOTIDE SEQUENCE [LARGE SCALE GENOMIC DNA]</scope>
</reference>
<dbReference type="SUPFAM" id="SSF56563">
    <property type="entry name" value="Major capsid protein gp5"/>
    <property type="match status" value="1"/>
</dbReference>
<evidence type="ECO:0000313" key="2">
    <source>
        <dbReference type="Proteomes" id="UP000204009"/>
    </source>
</evidence>
<name>A0A0S0N8I6_BPPAM</name>